<organism evidence="2 3">
    <name type="scientific">Saprospira grandis DSM 2844</name>
    <dbReference type="NCBI Taxonomy" id="694433"/>
    <lineage>
        <taxon>Bacteria</taxon>
        <taxon>Pseudomonadati</taxon>
        <taxon>Bacteroidota</taxon>
        <taxon>Saprospiria</taxon>
        <taxon>Saprospirales</taxon>
        <taxon>Saprospiraceae</taxon>
        <taxon>Saprospira</taxon>
    </lineage>
</organism>
<evidence type="ECO:0000313" key="2">
    <source>
        <dbReference type="EMBL" id="EJF53103.1"/>
    </source>
</evidence>
<name>J1I442_9BACT</name>
<dbReference type="GO" id="GO:0004803">
    <property type="term" value="F:transposase activity"/>
    <property type="evidence" value="ECO:0007669"/>
    <property type="project" value="InterPro"/>
</dbReference>
<dbReference type="InterPro" id="IPR053172">
    <property type="entry name" value="Tn903_transposase"/>
</dbReference>
<dbReference type="Proteomes" id="UP000005113">
    <property type="component" value="Unassembled WGS sequence"/>
</dbReference>
<protein>
    <submittedName>
        <fullName evidence="2">Transposase, IS5 family</fullName>
    </submittedName>
</protein>
<accession>J1I442</accession>
<dbReference type="GO" id="GO:0003677">
    <property type="term" value="F:DNA binding"/>
    <property type="evidence" value="ECO:0007669"/>
    <property type="project" value="InterPro"/>
</dbReference>
<dbReference type="HOGENOM" id="CLU_062982_1_1_10"/>
<feature type="domain" description="Transposase IS4-like" evidence="1">
    <location>
        <begin position="86"/>
        <end position="266"/>
    </location>
</feature>
<evidence type="ECO:0000313" key="3">
    <source>
        <dbReference type="Proteomes" id="UP000005113"/>
    </source>
</evidence>
<gene>
    <name evidence="2" type="ORF">SapgrDRAFT_1387</name>
</gene>
<evidence type="ECO:0000259" key="1">
    <source>
        <dbReference type="Pfam" id="PF01609"/>
    </source>
</evidence>
<sequence length="279" mass="32277">MASKNLIAKRSKRGRPKTISDEFIRYLFRLKVLFSFGYRQLEGILKCVISEYNLDVNPISYSQICRRVKKLKLNIKPKKTDEELSIAIDSTGLKIKGQGEWRRIKHIEKYRSGWIKVHLAVNDKTGEILVVEITTERKTDASQLLKMMKKLKPFNINQVYADGAYDQTKCREAICAAGAVPLIPPRKNARLKKGKNGELVDSYRNDDILYIWELGAAAWKQDLGYHRRNLSETAMMRLKHFFSERLSSISFKMQKQEVLMRIQILNELNAVKLKVAANQ</sequence>
<dbReference type="PANTHER" id="PTHR34631:SF3">
    <property type="entry name" value="ISSOD12 TRANSPOSASE TNPA_ISSOD12"/>
    <property type="match status" value="1"/>
</dbReference>
<reference evidence="3" key="1">
    <citation type="journal article" date="2012" name="Stand. Genomic Sci.">
        <title>Permanent draft genome sequence of the gliding predator Saprospira grandis strain Sa g1 (= HR1).</title>
        <authorList>
            <person name="Mavromatis K."/>
            <person name="Chertkov O."/>
            <person name="Lapidus A."/>
            <person name="Nolan M."/>
            <person name="Lucas S."/>
            <person name="Tice H."/>
            <person name="Del Rio T.G."/>
            <person name="Cheng J.F."/>
            <person name="Han C."/>
            <person name="Tapia R."/>
            <person name="Bruce D."/>
            <person name="Goodwin L.A."/>
            <person name="Pitluck S."/>
            <person name="Huntemann M."/>
            <person name="Liolios K."/>
            <person name="Pagani I."/>
            <person name="Ivanova N."/>
            <person name="Mikhailova N."/>
            <person name="Pati A."/>
            <person name="Chen A."/>
            <person name="Palaniappan K."/>
            <person name="Land M."/>
            <person name="Brambilla E.M."/>
            <person name="Rohde M."/>
            <person name="Spring S."/>
            <person name="Goker M."/>
            <person name="Detter J.C."/>
            <person name="Bristow J."/>
            <person name="Eisen J.A."/>
            <person name="Markowitz V."/>
            <person name="Hugenholtz P."/>
            <person name="Kyrpides N.C."/>
            <person name="Klenk H.P."/>
            <person name="Woyke T."/>
        </authorList>
    </citation>
    <scope>NUCLEOTIDE SEQUENCE [LARGE SCALE GENOMIC DNA]</scope>
    <source>
        <strain evidence="3">DSM 2844</strain>
    </source>
</reference>
<dbReference type="InterPro" id="IPR002559">
    <property type="entry name" value="Transposase_11"/>
</dbReference>
<dbReference type="AlphaFoldDB" id="J1I442"/>
<dbReference type="Pfam" id="PF01609">
    <property type="entry name" value="DDE_Tnp_1"/>
    <property type="match status" value="1"/>
</dbReference>
<dbReference type="NCBIfam" id="NF033579">
    <property type="entry name" value="transpos_IS5_2"/>
    <property type="match status" value="1"/>
</dbReference>
<dbReference type="GO" id="GO:0006313">
    <property type="term" value="P:DNA transposition"/>
    <property type="evidence" value="ECO:0007669"/>
    <property type="project" value="InterPro"/>
</dbReference>
<dbReference type="PANTHER" id="PTHR34631">
    <property type="match status" value="1"/>
</dbReference>
<proteinExistence type="predicted"/>
<dbReference type="InterPro" id="IPR053520">
    <property type="entry name" value="Transposase_Tn903"/>
</dbReference>
<dbReference type="EMBL" id="JH719942">
    <property type="protein sequence ID" value="EJF53103.1"/>
    <property type="molecule type" value="Genomic_DNA"/>
</dbReference>